<keyword evidence="7" id="KW-0028">Amino-acid biosynthesis</keyword>
<dbReference type="InterPro" id="IPR045169">
    <property type="entry name" value="NO2/SO3_Rdtase_4Fe4S_prot"/>
</dbReference>
<reference evidence="18 19" key="1">
    <citation type="submission" date="2016-05" db="EMBL/GenBank/DDBJ databases">
        <title>Genome sequencing reveals origins of a unique bacterial endosymbiosis in the earliest lineages of terrestrial Fungi.</title>
        <authorList>
            <consortium name="DOE Joint Genome Institute"/>
            <person name="Uehling J."/>
            <person name="Gryganskyi A."/>
            <person name="Hameed K."/>
            <person name="Tschaplinski T."/>
            <person name="Misztal P."/>
            <person name="Wu S."/>
            <person name="Desiro A."/>
            <person name="Vande Pol N."/>
            <person name="Du Z.-Y."/>
            <person name="Zienkiewicz A."/>
            <person name="Zienkiewicz K."/>
            <person name="Morin E."/>
            <person name="Tisserant E."/>
            <person name="Splivallo R."/>
            <person name="Hainaut M."/>
            <person name="Henrissat B."/>
            <person name="Ohm R."/>
            <person name="Kuo A."/>
            <person name="Yan J."/>
            <person name="Lipzen A."/>
            <person name="Nolan M."/>
            <person name="Labutti K."/>
            <person name="Barry K."/>
            <person name="Goldstein A."/>
            <person name="Labbe J."/>
            <person name="Schadt C."/>
            <person name="Tuskan G."/>
            <person name="Grigoriev I."/>
            <person name="Martin F."/>
            <person name="Vilgalys R."/>
            <person name="Bonito G."/>
        </authorList>
    </citation>
    <scope>NUCLEOTIDE SEQUENCE [LARGE SCALE GENOMIC DNA]</scope>
    <source>
        <strain evidence="18 19">AG-77</strain>
    </source>
</reference>
<dbReference type="NCBIfam" id="TIGR02041">
    <property type="entry name" value="CysI"/>
    <property type="match status" value="1"/>
</dbReference>
<keyword evidence="8" id="KW-0349">Heme</keyword>
<evidence type="ECO:0000256" key="2">
    <source>
        <dbReference type="ARBA" id="ARBA00001966"/>
    </source>
</evidence>
<dbReference type="FunFam" id="3.30.413.10:FF:000004">
    <property type="entry name" value="Sulfite reductase [NADPH] hemoprotein beta-component"/>
    <property type="match status" value="1"/>
</dbReference>
<keyword evidence="19" id="KW-1185">Reference proteome</keyword>
<comment type="cofactor">
    <cofactor evidence="2">
        <name>[4Fe-4S] cluster</name>
        <dbReference type="ChEBI" id="CHEBI:49883"/>
    </cofactor>
</comment>
<evidence type="ECO:0000256" key="13">
    <source>
        <dbReference type="ARBA" id="ARBA00023014"/>
    </source>
</evidence>
<name>A0A197JGK3_9FUNG</name>
<dbReference type="GO" id="GO:0050311">
    <property type="term" value="F:sulfite reductase (ferredoxin) activity"/>
    <property type="evidence" value="ECO:0007669"/>
    <property type="project" value="TreeGrafter"/>
</dbReference>
<dbReference type="PANTHER" id="PTHR11493:SF47">
    <property type="entry name" value="SULFITE REDUCTASE [NADPH] SUBUNIT BETA"/>
    <property type="match status" value="1"/>
</dbReference>
<dbReference type="Gene3D" id="3.40.50.360">
    <property type="match status" value="1"/>
</dbReference>
<dbReference type="GO" id="GO:0020037">
    <property type="term" value="F:heme binding"/>
    <property type="evidence" value="ECO:0007669"/>
    <property type="project" value="InterPro"/>
</dbReference>
<dbReference type="InterPro" id="IPR006066">
    <property type="entry name" value="NO2/SO3_Rdtase_FeS/sirohaem_BS"/>
</dbReference>
<dbReference type="PROSITE" id="PS50902">
    <property type="entry name" value="FLAVODOXIN_LIKE"/>
    <property type="match status" value="1"/>
</dbReference>
<dbReference type="InterPro" id="IPR009014">
    <property type="entry name" value="Transketo_C/PFOR_II"/>
</dbReference>
<dbReference type="Pfam" id="PF01077">
    <property type="entry name" value="NIR_SIR"/>
    <property type="match status" value="1"/>
</dbReference>
<dbReference type="InterPro" id="IPR029061">
    <property type="entry name" value="THDP-binding"/>
</dbReference>
<evidence type="ECO:0000256" key="14">
    <source>
        <dbReference type="ARBA" id="ARBA00023192"/>
    </source>
</evidence>
<feature type="compositionally biased region" description="Polar residues" evidence="16">
    <location>
        <begin position="113"/>
        <end position="131"/>
    </location>
</feature>
<dbReference type="GO" id="GO:0019344">
    <property type="term" value="P:cysteine biosynthetic process"/>
    <property type="evidence" value="ECO:0007669"/>
    <property type="project" value="UniProtKB-KW"/>
</dbReference>
<evidence type="ECO:0000256" key="15">
    <source>
        <dbReference type="ARBA" id="ARBA00052219"/>
    </source>
</evidence>
<dbReference type="Gene3D" id="3.90.480.10">
    <property type="entry name" value="Sulfite Reductase Hemoprotein,Domain 2"/>
    <property type="match status" value="1"/>
</dbReference>
<dbReference type="GO" id="GO:0050661">
    <property type="term" value="F:NADP binding"/>
    <property type="evidence" value="ECO:0007669"/>
    <property type="project" value="InterPro"/>
</dbReference>
<keyword evidence="12" id="KW-0408">Iron</keyword>
<dbReference type="SUPFAM" id="SSF52922">
    <property type="entry name" value="TK C-terminal domain-like"/>
    <property type="match status" value="1"/>
</dbReference>
<dbReference type="Pfam" id="PF03460">
    <property type="entry name" value="NIR_SIR_ferr"/>
    <property type="match status" value="2"/>
</dbReference>
<proteinExistence type="inferred from homology"/>
<dbReference type="PANTHER" id="PTHR11493">
    <property type="entry name" value="SULFITE REDUCTASE [NADPH] SUBUNIT BETA-RELATED"/>
    <property type="match status" value="1"/>
</dbReference>
<dbReference type="Proteomes" id="UP000078512">
    <property type="component" value="Unassembled WGS sequence"/>
</dbReference>
<dbReference type="EC" id="1.8.1.2" evidence="5"/>
<dbReference type="SUPFAM" id="SSF56014">
    <property type="entry name" value="Nitrite and sulphite reductase 4Fe-4S domain-like"/>
    <property type="match status" value="2"/>
</dbReference>
<dbReference type="InterPro" id="IPR005117">
    <property type="entry name" value="NiRdtase/SiRdtase_haem-b_fer"/>
</dbReference>
<feature type="domain" description="Flavodoxin-like" evidence="17">
    <location>
        <begin position="765"/>
        <end position="914"/>
    </location>
</feature>
<comment type="catalytic activity">
    <reaction evidence="15">
        <text>hydrogen sulfide + 3 NADP(+) + 3 H2O = sulfite + 3 NADPH + 4 H(+)</text>
        <dbReference type="Rhea" id="RHEA:13801"/>
        <dbReference type="ChEBI" id="CHEBI:15377"/>
        <dbReference type="ChEBI" id="CHEBI:15378"/>
        <dbReference type="ChEBI" id="CHEBI:17359"/>
        <dbReference type="ChEBI" id="CHEBI:29919"/>
        <dbReference type="ChEBI" id="CHEBI:57783"/>
        <dbReference type="ChEBI" id="CHEBI:58349"/>
        <dbReference type="EC" id="1.8.1.2"/>
    </reaction>
</comment>
<dbReference type="GO" id="GO:0051539">
    <property type="term" value="F:4 iron, 4 sulfur cluster binding"/>
    <property type="evidence" value="ECO:0007669"/>
    <property type="project" value="UniProtKB-KW"/>
</dbReference>
<dbReference type="InterPro" id="IPR008254">
    <property type="entry name" value="Flavodoxin/NO_synth"/>
</dbReference>
<dbReference type="FunFam" id="3.40.50.360:FF:000016">
    <property type="entry name" value="Sulfite reductase subunit beta"/>
    <property type="match status" value="1"/>
</dbReference>
<keyword evidence="9" id="KW-0479">Metal-binding</keyword>
<dbReference type="FunFam" id="3.30.413.10:FF:000003">
    <property type="entry name" value="Sulfite reductase [NADPH] hemoprotein beta-component"/>
    <property type="match status" value="1"/>
</dbReference>
<dbReference type="HAMAP" id="MF_01540">
    <property type="entry name" value="CysI"/>
    <property type="match status" value="1"/>
</dbReference>
<evidence type="ECO:0000256" key="9">
    <source>
        <dbReference type="ARBA" id="ARBA00022723"/>
    </source>
</evidence>
<evidence type="ECO:0000256" key="11">
    <source>
        <dbReference type="ARBA" id="ARBA00023002"/>
    </source>
</evidence>
<keyword evidence="10" id="KW-0521">NADP</keyword>
<dbReference type="GO" id="GO:0009337">
    <property type="term" value="C:sulfite reductase complex (NADPH)"/>
    <property type="evidence" value="ECO:0007669"/>
    <property type="project" value="EnsemblFungi"/>
</dbReference>
<evidence type="ECO:0000256" key="16">
    <source>
        <dbReference type="SAM" id="MobiDB-lite"/>
    </source>
</evidence>
<keyword evidence="11" id="KW-0560">Oxidoreductase</keyword>
<comment type="similarity">
    <text evidence="4">Belongs to the nitrite and sulfite reductase 4Fe-4S domain family.</text>
</comment>
<dbReference type="Pfam" id="PF01855">
    <property type="entry name" value="POR_N"/>
    <property type="match status" value="1"/>
</dbReference>
<dbReference type="STRING" id="1314771.A0A197JGK3"/>
<dbReference type="EMBL" id="KV442097">
    <property type="protein sequence ID" value="OAQ24312.1"/>
    <property type="molecule type" value="Genomic_DNA"/>
</dbReference>
<dbReference type="InterPro" id="IPR006067">
    <property type="entry name" value="NO2/SO3_Rdtase_4Fe4S_dom"/>
</dbReference>
<evidence type="ECO:0000256" key="6">
    <source>
        <dbReference type="ARBA" id="ARBA00022485"/>
    </source>
</evidence>
<dbReference type="Gene3D" id="3.30.413.10">
    <property type="entry name" value="Sulfite Reductase Hemoprotein, domain 1"/>
    <property type="match status" value="2"/>
</dbReference>
<accession>A0A197JGK3</accession>
<dbReference type="Pfam" id="PF00258">
    <property type="entry name" value="Flavodoxin_1"/>
    <property type="match status" value="1"/>
</dbReference>
<keyword evidence="13" id="KW-0411">Iron-sulfur</keyword>
<dbReference type="NCBIfam" id="NF010029">
    <property type="entry name" value="PRK13504.1"/>
    <property type="match status" value="1"/>
</dbReference>
<dbReference type="InterPro" id="IPR029039">
    <property type="entry name" value="Flavoprotein-like_sf"/>
</dbReference>
<dbReference type="PRINTS" id="PR00369">
    <property type="entry name" value="FLAVODOXIN"/>
</dbReference>
<organism evidence="18 19">
    <name type="scientific">Linnemannia elongata AG-77</name>
    <dbReference type="NCBI Taxonomy" id="1314771"/>
    <lineage>
        <taxon>Eukaryota</taxon>
        <taxon>Fungi</taxon>
        <taxon>Fungi incertae sedis</taxon>
        <taxon>Mucoromycota</taxon>
        <taxon>Mortierellomycotina</taxon>
        <taxon>Mortierellomycetes</taxon>
        <taxon>Mortierellales</taxon>
        <taxon>Mortierellaceae</taxon>
        <taxon>Linnemannia</taxon>
    </lineage>
</organism>
<dbReference type="SUPFAM" id="SSF55124">
    <property type="entry name" value="Nitrite/Sulfite reductase N-terminal domain-like"/>
    <property type="match status" value="2"/>
</dbReference>
<evidence type="ECO:0000256" key="12">
    <source>
        <dbReference type="ARBA" id="ARBA00023004"/>
    </source>
</evidence>
<evidence type="ECO:0000256" key="5">
    <source>
        <dbReference type="ARBA" id="ARBA00012604"/>
    </source>
</evidence>
<dbReference type="SUPFAM" id="SSF52218">
    <property type="entry name" value="Flavoproteins"/>
    <property type="match status" value="1"/>
</dbReference>
<dbReference type="OrthoDB" id="1688044at2759"/>
<sequence length="1492" mass="163666">MASTGFDNLAQAAFASSEAIFTINSPSSHPSRAIDRLSDKYTISNTSPAVTTLQANADPFQKIQESAATNKELTSVLATSDSLLAAIPHLFKTASQRSAVVVHVETKERDSDNSTTQHINGSAASTKSTGAGHNGVVPSYADLMAVRQTGFAVLTSDNAQAAFDLALVAQAAAVQTSTPFLNAVNSAAAGASGKKIVLDHQRVAPALISELDLAAHRERQSAVSEISLSSLYLKPQEGEAAADSAAPTAASTEEVYNKVEELLAVLQKQTGRSYRPIEYQGPANAKTVFVSLAIGSSSLDHALKAHHAKDVGLIKIHLYRPWSERHFLQALPTSVERVIVFEQSPAAHTAWTPLFLDVSASFHATSADDKAAWAGKVPKILSARFRGSGADVTDADVKAALTSEHAKPTFIINPHFVAQPVSSASPLQESDVDTPYIQMLNQVFQDRLNIENGLKTDSVWGSANQSPEFGYGSLVTKVAARARFAELVSKTVQDSNLKIAEPLRKALTQWHLNRSDSKLAKRHGDEAIALLQEAKDGLVGSLAEISTQSSQFAKPSHWLIGADAWAFDIANSGVHHVISSNADINLLILDTEPYTARTQNPENRKKDIGLYAMNYGSVFVASVAVYSSYSQVLHALIEADQYQGPSIVLAYLPHPDEENVSPITVLKETKLAVDTGYWPLYRWNPALEEKGEEPFRLDSERIKLDLQQFLERENHLSLIIQQNPDVARTLTHSIESEAKARDVALKKKAKDDFAKLMGGLGGPPVLILFGSDGSNAEGLAKRLVKGAKLRNLSARYSAMDDVSIEDLTLEKHVIFVVSTAGQGEFPVNAREFWKALSAATELGVSETKFAVFGLGDSHYWPREEDAIFYNRPSKELNAKLIELGAQPLIDLGLGNDQDADAFETAWAVWEPLLWTSLGCKPLEGVAEEPKKSADDAMKIDSNYLRGTIAEGLLDDTTGQLRAEADTKLTKFHGIYQQDDRDLREERKKQGLEKAFSFMVRVRVPGGVATPAQWLAMDSISDVTANGTLKLTTRQAFQFHGVLKRNLKKNIQLINKSLLDTIAACGDVNRNIMCNPNPHQSDLHKQVNDFATDLSAHLLPKTSAYREIWLDQKLVKGEAVVDHEPLYGPTYLPRKFKIVVAVPPNNDVDVYAHDLGFIAITNKDGSLAGFNVTVGGGMGMTHGNKKTYPRVADVIGFVTTEQAIETGEKVMLVQRDFGDRMNRKHARLKYTIDDRGIEWFKTELQSRLPFPIQEARPFKFLDNADRYGWTQGQDKMWHYCCYIENGRVKDTPAEPHKTGLREIAKIHNGEFRLTPNQHLIIANVKASEKAHIQSLLEQYKLDKLNYTGAMLNSMACVAFPTCSLAMAESERYLPSLVQLLESTIEEVGLRDDAITIRMTGCPNGCARPYVAEIAFVGKAFGAYNVYLGGGHHGQRLNKLYKESLTEPEIVAELTPMIRRYAAERLDGEHFGDFVIRVGIIKATLSGKTFHDLS</sequence>
<dbReference type="GO" id="GO:0046872">
    <property type="term" value="F:metal ion binding"/>
    <property type="evidence" value="ECO:0007669"/>
    <property type="project" value="UniProtKB-KW"/>
</dbReference>
<dbReference type="Gene3D" id="3.40.50.970">
    <property type="match status" value="2"/>
</dbReference>
<evidence type="ECO:0000256" key="1">
    <source>
        <dbReference type="ARBA" id="ARBA00001929"/>
    </source>
</evidence>
<evidence type="ECO:0000313" key="19">
    <source>
        <dbReference type="Proteomes" id="UP000078512"/>
    </source>
</evidence>
<evidence type="ECO:0000256" key="10">
    <source>
        <dbReference type="ARBA" id="ARBA00022857"/>
    </source>
</evidence>
<evidence type="ECO:0000256" key="4">
    <source>
        <dbReference type="ARBA" id="ARBA00010429"/>
    </source>
</evidence>
<evidence type="ECO:0000256" key="3">
    <source>
        <dbReference type="ARBA" id="ARBA00004774"/>
    </source>
</evidence>
<feature type="region of interest" description="Disordered" evidence="16">
    <location>
        <begin position="106"/>
        <end position="131"/>
    </location>
</feature>
<dbReference type="InterPro" id="IPR011786">
    <property type="entry name" value="CysI"/>
</dbReference>
<keyword evidence="14" id="KW-0198">Cysteine biosynthesis</keyword>
<protein>
    <recommendedName>
        <fullName evidence="5">assimilatory sulfite reductase (NADPH)</fullName>
        <ecNumber evidence="5">1.8.1.2</ecNumber>
    </recommendedName>
</protein>
<evidence type="ECO:0000256" key="8">
    <source>
        <dbReference type="ARBA" id="ARBA00022617"/>
    </source>
</evidence>
<dbReference type="GO" id="GO:0000103">
    <property type="term" value="P:sulfate assimilation"/>
    <property type="evidence" value="ECO:0007669"/>
    <property type="project" value="EnsemblFungi"/>
</dbReference>
<gene>
    <name evidence="18" type="ORF">K457DRAFT_24269</name>
</gene>
<dbReference type="SUPFAM" id="SSF52518">
    <property type="entry name" value="Thiamin diphosphate-binding fold (THDP-binding)"/>
    <property type="match status" value="2"/>
</dbReference>
<dbReference type="PROSITE" id="PS00365">
    <property type="entry name" value="NIR_SIR"/>
    <property type="match status" value="1"/>
</dbReference>
<keyword evidence="6" id="KW-0004">4Fe-4S</keyword>
<evidence type="ECO:0000259" key="17">
    <source>
        <dbReference type="PROSITE" id="PS50902"/>
    </source>
</evidence>
<dbReference type="InterPro" id="IPR001094">
    <property type="entry name" value="Flavdoxin-like"/>
</dbReference>
<comment type="cofactor">
    <cofactor evidence="1">
        <name>siroheme</name>
        <dbReference type="ChEBI" id="CHEBI:60052"/>
    </cofactor>
</comment>
<dbReference type="PRINTS" id="PR00397">
    <property type="entry name" value="SIROHAEM"/>
</dbReference>
<dbReference type="InterPro" id="IPR036136">
    <property type="entry name" value="Nit/Sulf_reduc_fer-like_dom_sf"/>
</dbReference>
<evidence type="ECO:0000256" key="7">
    <source>
        <dbReference type="ARBA" id="ARBA00022605"/>
    </source>
</evidence>
<dbReference type="GO" id="GO:0004783">
    <property type="term" value="F:sulfite reductase (NADPH) activity"/>
    <property type="evidence" value="ECO:0007669"/>
    <property type="project" value="UniProtKB-EC"/>
</dbReference>
<dbReference type="GO" id="GO:0010181">
    <property type="term" value="F:FMN binding"/>
    <property type="evidence" value="ECO:0007669"/>
    <property type="project" value="InterPro"/>
</dbReference>
<dbReference type="Gene3D" id="3.40.50.920">
    <property type="match status" value="1"/>
</dbReference>
<evidence type="ECO:0000313" key="18">
    <source>
        <dbReference type="EMBL" id="OAQ24312.1"/>
    </source>
</evidence>
<comment type="pathway">
    <text evidence="3">Sulfur metabolism; hydrogen sulfide biosynthesis; hydrogen sulfide from sulfite (NADPH route): step 1/1.</text>
</comment>
<dbReference type="InterPro" id="IPR045854">
    <property type="entry name" value="NO2/SO3_Rdtase_4Fe4S_sf"/>
</dbReference>
<dbReference type="InterPro" id="IPR002880">
    <property type="entry name" value="Pyrv_Fd/Flavodoxin_OxRdtase_N"/>
</dbReference>